<organism evidence="2 3">
    <name type="scientific">Streptomyces ferrugineus</name>
    <dbReference type="NCBI Taxonomy" id="1413221"/>
    <lineage>
        <taxon>Bacteria</taxon>
        <taxon>Bacillati</taxon>
        <taxon>Actinomycetota</taxon>
        <taxon>Actinomycetes</taxon>
        <taxon>Kitasatosporales</taxon>
        <taxon>Streptomycetaceae</taxon>
        <taxon>Streptomyces</taxon>
    </lineage>
</organism>
<dbReference type="Proteomes" id="UP000594205">
    <property type="component" value="Chromosome"/>
</dbReference>
<feature type="region of interest" description="Disordered" evidence="1">
    <location>
        <begin position="1"/>
        <end position="22"/>
    </location>
</feature>
<sequence length="66" mass="7652">MRRRHPTSGSRYPTGDPPYERNSQGWLEVHYGKRKNGHSFWYYPGQGSTGVKIKTPVTWPDGTRKC</sequence>
<dbReference type="RefSeq" id="WP_194043588.1">
    <property type="nucleotide sequence ID" value="NZ_CP063373.1"/>
</dbReference>
<evidence type="ECO:0000313" key="3">
    <source>
        <dbReference type="Proteomes" id="UP000594205"/>
    </source>
</evidence>
<dbReference type="EMBL" id="CP063373">
    <property type="protein sequence ID" value="QOV36985.1"/>
    <property type="molecule type" value="Genomic_DNA"/>
</dbReference>
<gene>
    <name evidence="2" type="ORF">IM697_00460</name>
</gene>
<reference evidence="2 3" key="1">
    <citation type="submission" date="2020-10" db="EMBL/GenBank/DDBJ databases">
        <title>Streptomyces ferrugineus complate genome analysis.</title>
        <authorList>
            <person name="Anwar N."/>
        </authorList>
    </citation>
    <scope>NUCLEOTIDE SEQUENCE [LARGE SCALE GENOMIC DNA]</scope>
    <source>
        <strain evidence="2 3">CCTCC AA2014009</strain>
    </source>
</reference>
<accession>A0A7M2SMP5</accession>
<evidence type="ECO:0000256" key="1">
    <source>
        <dbReference type="SAM" id="MobiDB-lite"/>
    </source>
</evidence>
<keyword evidence="3" id="KW-1185">Reference proteome</keyword>
<name>A0A7M2SMP5_9ACTN</name>
<dbReference type="AlphaFoldDB" id="A0A7M2SMP5"/>
<evidence type="ECO:0000313" key="2">
    <source>
        <dbReference type="EMBL" id="QOV36985.1"/>
    </source>
</evidence>
<proteinExistence type="predicted"/>
<dbReference type="KEGG" id="sfeu:IM697_00460"/>
<protein>
    <submittedName>
        <fullName evidence="2">Uncharacterized protein</fullName>
    </submittedName>
</protein>